<accession>A0A450XN10</accession>
<dbReference type="InterPro" id="IPR027417">
    <property type="entry name" value="P-loop_NTPase"/>
</dbReference>
<reference evidence="2" key="1">
    <citation type="submission" date="2019-02" db="EMBL/GenBank/DDBJ databases">
        <authorList>
            <person name="Gruber-Vodicka R. H."/>
            <person name="Seah K. B. B."/>
        </authorList>
    </citation>
    <scope>NUCLEOTIDE SEQUENCE</scope>
    <source>
        <strain evidence="2">BECK_BZ197</strain>
    </source>
</reference>
<dbReference type="CDD" id="cd02042">
    <property type="entry name" value="ParAB_family"/>
    <property type="match status" value="1"/>
</dbReference>
<dbReference type="AlphaFoldDB" id="A0A450XN10"/>
<dbReference type="InterPro" id="IPR025669">
    <property type="entry name" value="AAA_dom"/>
</dbReference>
<dbReference type="Gene3D" id="3.40.50.300">
    <property type="entry name" value="P-loop containing nucleotide triphosphate hydrolases"/>
    <property type="match status" value="1"/>
</dbReference>
<evidence type="ECO:0000259" key="1">
    <source>
        <dbReference type="Pfam" id="PF13614"/>
    </source>
</evidence>
<proteinExistence type="predicted"/>
<organism evidence="2">
    <name type="scientific">Candidatus Kentrum sp. MB</name>
    <dbReference type="NCBI Taxonomy" id="2138164"/>
    <lineage>
        <taxon>Bacteria</taxon>
        <taxon>Pseudomonadati</taxon>
        <taxon>Pseudomonadota</taxon>
        <taxon>Gammaproteobacteria</taxon>
        <taxon>Candidatus Kentrum</taxon>
    </lineage>
</organism>
<feature type="domain" description="AAA" evidence="1">
    <location>
        <begin position="3"/>
        <end position="202"/>
    </location>
</feature>
<dbReference type="PANTHER" id="PTHR13696:SF99">
    <property type="entry name" value="COBYRINIC ACID AC-DIAMIDE SYNTHASE"/>
    <property type="match status" value="1"/>
</dbReference>
<dbReference type="PANTHER" id="PTHR13696">
    <property type="entry name" value="P-LOOP CONTAINING NUCLEOSIDE TRIPHOSPHATE HYDROLASE"/>
    <property type="match status" value="1"/>
</dbReference>
<name>A0A450XN10_9GAMM</name>
<dbReference type="InterPro" id="IPR050678">
    <property type="entry name" value="DNA_Partitioning_ATPase"/>
</dbReference>
<dbReference type="EMBL" id="CAADFO010000068">
    <property type="protein sequence ID" value="VFK30636.1"/>
    <property type="molecule type" value="Genomic_DNA"/>
</dbReference>
<dbReference type="Pfam" id="PF13614">
    <property type="entry name" value="AAA_31"/>
    <property type="match status" value="1"/>
</dbReference>
<gene>
    <name evidence="2" type="ORF">BECKMB1821G_GA0114241_10688</name>
</gene>
<protein>
    <submittedName>
        <fullName evidence="2">Cellulose biosynthesis protein BcsQ</fullName>
    </submittedName>
</protein>
<evidence type="ECO:0000313" key="2">
    <source>
        <dbReference type="EMBL" id="VFK30636.1"/>
    </source>
</evidence>
<dbReference type="SUPFAM" id="SSF52540">
    <property type="entry name" value="P-loop containing nucleoside triphosphate hydrolases"/>
    <property type="match status" value="1"/>
</dbReference>
<sequence length="357" mass="40477">MGNIIVFYNHKGGVGKTTLVYNLSFALADLGMSVLTIDADPQMNLTCSMYGLSTSIEYSLKEGSKWNEYTSAYISIEEYLDKFLAKKASDKKKLRRESLLDDGGYIDFISGAIRLSKIEFDLYKNLTNPTGFTEKLPYLFEQSVREPAKEYDFILIDLPPSATSIINALYIMSCDYFIVPVSPTFFSLQAIDNLSEVVRNWNEILSPYRTTIGNQGLSFNSRFLGIVVQQAKRFALGARDYSKSTEIWTQEVNESIRKFVDFAAASSSSVTEKKFKSLFPKRSPFVIEKCCDFTPKLRHIAEKEGIPVIYLTAEICKRHDRTVNIENKQTQYSKAFNSINGSYREIAKNLTNLGSRV</sequence>